<feature type="binding site" evidence="9">
    <location>
        <begin position="293"/>
        <end position="295"/>
    </location>
    <ligand>
        <name>ATP</name>
        <dbReference type="ChEBI" id="CHEBI:30616"/>
    </ligand>
</feature>
<evidence type="ECO:0000313" key="11">
    <source>
        <dbReference type="EMBL" id="GMG83932.1"/>
    </source>
</evidence>
<keyword evidence="12" id="KW-1185">Reference proteome</keyword>
<dbReference type="Proteomes" id="UP001239909">
    <property type="component" value="Unassembled WGS sequence"/>
</dbReference>
<comment type="function">
    <text evidence="9">Catalyzes the formation of acetyl phosphate from acetate and ATP. Can also catalyze the reverse reaction.</text>
</comment>
<evidence type="ECO:0000313" key="12">
    <source>
        <dbReference type="Proteomes" id="UP001239909"/>
    </source>
</evidence>
<feature type="binding site" evidence="9">
    <location>
        <position position="103"/>
    </location>
    <ligand>
        <name>substrate</name>
    </ligand>
</feature>
<dbReference type="PANTHER" id="PTHR21060:SF21">
    <property type="entry name" value="ACETATE KINASE"/>
    <property type="match status" value="1"/>
</dbReference>
<dbReference type="InterPro" id="IPR043129">
    <property type="entry name" value="ATPase_NBD"/>
</dbReference>
<dbReference type="EC" id="2.7.2.1" evidence="9"/>
<comment type="catalytic activity">
    <reaction evidence="9">
        <text>acetate + ATP = acetyl phosphate + ADP</text>
        <dbReference type="Rhea" id="RHEA:11352"/>
        <dbReference type="ChEBI" id="CHEBI:22191"/>
        <dbReference type="ChEBI" id="CHEBI:30089"/>
        <dbReference type="ChEBI" id="CHEBI:30616"/>
        <dbReference type="ChEBI" id="CHEBI:456216"/>
        <dbReference type="EC" id="2.7.2.1"/>
    </reaction>
</comment>
<dbReference type="Pfam" id="PF00871">
    <property type="entry name" value="Acetate_kinase"/>
    <property type="match status" value="1"/>
</dbReference>
<keyword evidence="8 9" id="KW-0460">Magnesium</keyword>
<dbReference type="Gene3D" id="3.30.420.40">
    <property type="match status" value="2"/>
</dbReference>
<proteinExistence type="inferred from homology"/>
<evidence type="ECO:0000256" key="6">
    <source>
        <dbReference type="ARBA" id="ARBA00022777"/>
    </source>
</evidence>
<organism evidence="11 12">
    <name type="scientific">Paralimibaculum aggregatum</name>
    <dbReference type="NCBI Taxonomy" id="3036245"/>
    <lineage>
        <taxon>Bacteria</taxon>
        <taxon>Pseudomonadati</taxon>
        <taxon>Pseudomonadota</taxon>
        <taxon>Alphaproteobacteria</taxon>
        <taxon>Rhodobacterales</taxon>
        <taxon>Paracoccaceae</taxon>
        <taxon>Paralimibaculum</taxon>
    </lineage>
</organism>
<dbReference type="GO" id="GO:0016301">
    <property type="term" value="F:kinase activity"/>
    <property type="evidence" value="ECO:0007669"/>
    <property type="project" value="UniProtKB-KW"/>
</dbReference>
<gene>
    <name evidence="9" type="primary">ackA</name>
    <name evidence="11" type="ORF">LNKW23_31460</name>
</gene>
<dbReference type="PIRSF" id="PIRSF000722">
    <property type="entry name" value="Acetate_prop_kin"/>
    <property type="match status" value="1"/>
</dbReference>
<comment type="subunit">
    <text evidence="9">Homodimer.</text>
</comment>
<keyword evidence="6 9" id="KW-0418">Kinase</keyword>
<keyword evidence="7 9" id="KW-0067">ATP-binding</keyword>
<evidence type="ECO:0000256" key="4">
    <source>
        <dbReference type="ARBA" id="ARBA00022723"/>
    </source>
</evidence>
<comment type="pathway">
    <text evidence="9">Metabolic intermediate biosynthesis; acetyl-CoA biosynthesis; acetyl-CoA from acetate: step 1/2.</text>
</comment>
<evidence type="ECO:0000256" key="5">
    <source>
        <dbReference type="ARBA" id="ARBA00022741"/>
    </source>
</evidence>
<keyword evidence="3 9" id="KW-0808">Transferase</keyword>
<keyword evidence="4 9" id="KW-0479">Metal-binding</keyword>
<feature type="active site" description="Proton donor/acceptor" evidence="9">
    <location>
        <position position="160"/>
    </location>
</feature>
<evidence type="ECO:0000256" key="3">
    <source>
        <dbReference type="ARBA" id="ARBA00022679"/>
    </source>
</evidence>
<dbReference type="PRINTS" id="PR00471">
    <property type="entry name" value="ACETATEKNASE"/>
</dbReference>
<evidence type="ECO:0000256" key="7">
    <source>
        <dbReference type="ARBA" id="ARBA00022840"/>
    </source>
</evidence>
<evidence type="ECO:0000256" key="2">
    <source>
        <dbReference type="ARBA" id="ARBA00022490"/>
    </source>
</evidence>
<name>A0ABQ6LPZ0_9RHOB</name>
<dbReference type="SUPFAM" id="SSF53067">
    <property type="entry name" value="Actin-like ATPase domain"/>
    <property type="match status" value="2"/>
</dbReference>
<dbReference type="NCBIfam" id="TIGR00016">
    <property type="entry name" value="ackA"/>
    <property type="match status" value="1"/>
</dbReference>
<evidence type="ECO:0000256" key="10">
    <source>
        <dbReference type="RuleBase" id="RU003835"/>
    </source>
</evidence>
<dbReference type="InterPro" id="IPR004372">
    <property type="entry name" value="Ac/propionate_kinase"/>
</dbReference>
<dbReference type="PROSITE" id="PS01075">
    <property type="entry name" value="ACETATE_KINASE_1"/>
    <property type="match status" value="1"/>
</dbReference>
<comment type="cofactor">
    <cofactor evidence="9">
        <name>Mg(2+)</name>
        <dbReference type="ChEBI" id="CHEBI:18420"/>
    </cofactor>
    <cofactor evidence="9">
        <name>Mn(2+)</name>
        <dbReference type="ChEBI" id="CHEBI:29035"/>
    </cofactor>
    <text evidence="9">Mg(2+). Can also accept Mn(2+).</text>
</comment>
<keyword evidence="5 9" id="KW-0547">Nucleotide-binding</keyword>
<reference evidence="11 12" key="1">
    <citation type="submission" date="2023-04" db="EMBL/GenBank/DDBJ databases">
        <title>Marinoamorphus aggregata gen. nov., sp. Nov., isolate from tissue of brittle star Ophioplocus japonicus.</title>
        <authorList>
            <person name="Kawano K."/>
            <person name="Sawayama S."/>
            <person name="Nakagawa S."/>
        </authorList>
    </citation>
    <scope>NUCLEOTIDE SEQUENCE [LARGE SCALE GENOMIC DNA]</scope>
    <source>
        <strain evidence="11 12">NKW23</strain>
    </source>
</reference>
<evidence type="ECO:0000256" key="1">
    <source>
        <dbReference type="ARBA" id="ARBA00008748"/>
    </source>
</evidence>
<evidence type="ECO:0000256" key="8">
    <source>
        <dbReference type="ARBA" id="ARBA00022842"/>
    </source>
</evidence>
<feature type="binding site" evidence="9">
    <location>
        <begin position="218"/>
        <end position="222"/>
    </location>
    <ligand>
        <name>ATP</name>
        <dbReference type="ChEBI" id="CHEBI:30616"/>
    </ligand>
</feature>
<dbReference type="RefSeq" id="WP_285672782.1">
    <property type="nucleotide sequence ID" value="NZ_BSYI01000026.1"/>
</dbReference>
<accession>A0ABQ6LPZ0</accession>
<protein>
    <recommendedName>
        <fullName evidence="9">Acetate kinase</fullName>
        <ecNumber evidence="9">2.7.2.1</ecNumber>
    </recommendedName>
    <alternativeName>
        <fullName evidence="9">Acetokinase</fullName>
    </alternativeName>
</protein>
<dbReference type="EMBL" id="BSYI01000026">
    <property type="protein sequence ID" value="GMG83932.1"/>
    <property type="molecule type" value="Genomic_DNA"/>
</dbReference>
<comment type="caution">
    <text evidence="11">The sequence shown here is derived from an EMBL/GenBank/DDBJ whole genome shotgun (WGS) entry which is preliminary data.</text>
</comment>
<feature type="binding site" evidence="9">
    <location>
        <position position="18"/>
    </location>
    <ligand>
        <name>Mg(2+)</name>
        <dbReference type="ChEBI" id="CHEBI:18420"/>
    </ligand>
</feature>
<comment type="similarity">
    <text evidence="1 9 10">Belongs to the acetokinase family.</text>
</comment>
<feature type="site" description="Transition state stabilizer" evidence="9">
    <location>
        <position position="191"/>
    </location>
</feature>
<dbReference type="InterPro" id="IPR023865">
    <property type="entry name" value="Aliphatic_acid_kinase_CS"/>
</dbReference>
<dbReference type="InterPro" id="IPR000890">
    <property type="entry name" value="Aliphatic_acid_kin_short-chain"/>
</dbReference>
<evidence type="ECO:0000256" key="9">
    <source>
        <dbReference type="HAMAP-Rule" id="MF_00020"/>
    </source>
</evidence>
<feature type="binding site" evidence="9">
    <location>
        <begin position="338"/>
        <end position="342"/>
    </location>
    <ligand>
        <name>ATP</name>
        <dbReference type="ChEBI" id="CHEBI:30616"/>
    </ligand>
</feature>
<feature type="binding site" evidence="9">
    <location>
        <position position="388"/>
    </location>
    <ligand>
        <name>Mg(2+)</name>
        <dbReference type="ChEBI" id="CHEBI:18420"/>
    </ligand>
</feature>
<dbReference type="HAMAP" id="MF_00020">
    <property type="entry name" value="Acetate_kinase"/>
    <property type="match status" value="1"/>
</dbReference>
<feature type="binding site" evidence="9">
    <location>
        <position position="25"/>
    </location>
    <ligand>
        <name>ATP</name>
        <dbReference type="ChEBI" id="CHEBI:30616"/>
    </ligand>
</feature>
<sequence length="404" mass="41360">MAPTAETAKTDGTILVVNAGSSSIKLAVFPADDAAHAAEPRLTALIERIGAPEAAAWIRPAGGAKQPVALGAEAGRGHAPALRVLLPEIAAQAGGPIAAAGHRIVHGGDGYSGPVAIDEGVLERLETLVPLARTHQPHGIAAIRAVGEVWPAVLQIACFDTAFHATIPERARTFALPEAVRRAGVRRYGFHGLSYQWIAASLPGILGDAAEGRIVVAHLGNGASLCGMAGRESRATTMGFTPLDGLVMGERPGRTDPGAILFMLEEMGLAPAEIREMLFKRSGLLGLSGISNDMRTLMASAAPEARLALEVYVERAVVEIGAIAASIGGLDALVFTGGVGENAAGIRAAIVARLGWLGLGIDPEANAANALRLSPEGATPVLIVPANEEAVIARETRGLALAAG</sequence>
<keyword evidence="2 9" id="KW-0963">Cytoplasm</keyword>
<feature type="site" description="Transition state stabilizer" evidence="9">
    <location>
        <position position="251"/>
    </location>
</feature>
<comment type="subcellular location">
    <subcellularLocation>
        <location evidence="9">Cytoplasm</location>
    </subcellularLocation>
</comment>
<dbReference type="PANTHER" id="PTHR21060">
    <property type="entry name" value="ACETATE KINASE"/>
    <property type="match status" value="1"/>
</dbReference>